<evidence type="ECO:0000313" key="4">
    <source>
        <dbReference type="EMBL" id="MBC2889971.1"/>
    </source>
</evidence>
<evidence type="ECO:0000256" key="2">
    <source>
        <dbReference type="SAM" id="Phobius"/>
    </source>
</evidence>
<dbReference type="Pfam" id="PF23750">
    <property type="entry name" value="RsgI_M"/>
    <property type="match status" value="1"/>
</dbReference>
<evidence type="ECO:0000313" key="5">
    <source>
        <dbReference type="Proteomes" id="UP000587396"/>
    </source>
</evidence>
<feature type="transmembrane region" description="Helical" evidence="2">
    <location>
        <begin position="80"/>
        <end position="102"/>
    </location>
</feature>
<keyword evidence="5" id="KW-1185">Reference proteome</keyword>
<feature type="domain" description="Anti-sigma factor RsgI-like middle" evidence="3">
    <location>
        <begin position="106"/>
        <end position="229"/>
    </location>
</feature>
<protein>
    <recommendedName>
        <fullName evidence="3">Anti-sigma factor RsgI-like middle domain-containing protein</fullName>
    </recommendedName>
</protein>
<dbReference type="Proteomes" id="UP000587396">
    <property type="component" value="Unassembled WGS sequence"/>
</dbReference>
<organism evidence="4 5">
    <name type="scientific">Gordonibacter massiliensis</name>
    <name type="common">ex Traore et al. 2017</name>
    <dbReference type="NCBI Taxonomy" id="1841863"/>
    <lineage>
        <taxon>Bacteria</taxon>
        <taxon>Bacillati</taxon>
        <taxon>Actinomycetota</taxon>
        <taxon>Coriobacteriia</taxon>
        <taxon>Eggerthellales</taxon>
        <taxon>Eggerthellaceae</taxon>
        <taxon>Gordonibacter</taxon>
    </lineage>
</organism>
<evidence type="ECO:0000256" key="1">
    <source>
        <dbReference type="SAM" id="MobiDB-lite"/>
    </source>
</evidence>
<keyword evidence="2" id="KW-0812">Transmembrane</keyword>
<comment type="caution">
    <text evidence="4">The sequence shown here is derived from an EMBL/GenBank/DDBJ whole genome shotgun (WGS) entry which is preliminary data.</text>
</comment>
<sequence length="306" mass="31819">MSDLERRVREAFDEVELPSEARTRTLAAIDALSVQEKESGTAAVRKTIESAEREAAEPAMRSDAAAAASRAPRLVAWRRAAAALAACLVLAVIGLTGSRLYFEETAFVDIDVNPSIELGINRFDIVVSARAYNNDGEALLEAVSITGKRYDAAVAELTSSEAFEPYASGDAFVAISVVADDARQSDALRAQSDARLRDLPCEGACHAVDAETHAAASASGMGTARYQAALQLMALDDTLALEDCARMSMHELRDRIAALGGDAAGESDGQGAGYGEQAHDGAGGSGHGQGAQGQGKGEGGKGHHAD</sequence>
<keyword evidence="2" id="KW-1133">Transmembrane helix</keyword>
<gene>
    <name evidence="4" type="ORF">H7313_11570</name>
</gene>
<proteinExistence type="predicted"/>
<dbReference type="InterPro" id="IPR055431">
    <property type="entry name" value="RsgI_M"/>
</dbReference>
<dbReference type="AlphaFoldDB" id="A0A842JHK4"/>
<feature type="compositionally biased region" description="Gly residues" evidence="1">
    <location>
        <begin position="281"/>
        <end position="297"/>
    </location>
</feature>
<feature type="region of interest" description="Disordered" evidence="1">
    <location>
        <begin position="261"/>
        <end position="306"/>
    </location>
</feature>
<dbReference type="RefSeq" id="WP_185905735.1">
    <property type="nucleotide sequence ID" value="NZ_JACMSE010000009.1"/>
</dbReference>
<reference evidence="4 5" key="1">
    <citation type="submission" date="2020-08" db="EMBL/GenBank/DDBJ databases">
        <authorList>
            <person name="Liu C."/>
            <person name="Sun Q."/>
        </authorList>
    </citation>
    <scope>NUCLEOTIDE SEQUENCE [LARGE SCALE GENOMIC DNA]</scope>
    <source>
        <strain evidence="4 5">N22</strain>
    </source>
</reference>
<dbReference type="EMBL" id="JACMSE010000009">
    <property type="protein sequence ID" value="MBC2889971.1"/>
    <property type="molecule type" value="Genomic_DNA"/>
</dbReference>
<keyword evidence="2" id="KW-0472">Membrane</keyword>
<evidence type="ECO:0000259" key="3">
    <source>
        <dbReference type="Pfam" id="PF23750"/>
    </source>
</evidence>
<accession>A0A842JHK4</accession>
<name>A0A842JHK4_9ACTN</name>